<feature type="transmembrane region" description="Helical" evidence="10">
    <location>
        <begin position="421"/>
        <end position="439"/>
    </location>
</feature>
<dbReference type="InterPro" id="IPR045221">
    <property type="entry name" value="Sphingomyelin_synth-like"/>
</dbReference>
<dbReference type="GO" id="GO:0005886">
    <property type="term" value="C:plasma membrane"/>
    <property type="evidence" value="ECO:0007669"/>
    <property type="project" value="TreeGrafter"/>
</dbReference>
<keyword evidence="3" id="KW-0808">Transferase</keyword>
<dbReference type="InterPro" id="IPR025749">
    <property type="entry name" value="Sphingomyelin_synth-like_dom"/>
</dbReference>
<dbReference type="GO" id="GO:0047493">
    <property type="term" value="F:ceramide cholinephosphotransferase activity"/>
    <property type="evidence" value="ECO:0007669"/>
    <property type="project" value="TreeGrafter"/>
</dbReference>
<reference evidence="13" key="1">
    <citation type="submission" date="2025-08" db="UniProtKB">
        <authorList>
            <consortium name="RefSeq"/>
        </authorList>
    </citation>
    <scope>IDENTIFICATION</scope>
    <source>
        <strain evidence="13">15112-1751.03</strain>
        <tissue evidence="13">Whole Adult</tissue>
    </source>
</reference>
<feature type="transmembrane region" description="Helical" evidence="10">
    <location>
        <begin position="265"/>
        <end position="287"/>
    </location>
</feature>
<dbReference type="InterPro" id="IPR001660">
    <property type="entry name" value="SAM"/>
</dbReference>
<dbReference type="Proteomes" id="UP000515160">
    <property type="component" value="Chromosome 3"/>
</dbReference>
<proteinExistence type="inferred from homology"/>
<evidence type="ECO:0000256" key="3">
    <source>
        <dbReference type="ARBA" id="ARBA00022679"/>
    </source>
</evidence>
<dbReference type="GO" id="GO:0000139">
    <property type="term" value="C:Golgi membrane"/>
    <property type="evidence" value="ECO:0007669"/>
    <property type="project" value="TreeGrafter"/>
</dbReference>
<evidence type="ECO:0000256" key="5">
    <source>
        <dbReference type="ARBA" id="ARBA00022919"/>
    </source>
</evidence>
<feature type="region of interest" description="Disordered" evidence="9">
    <location>
        <begin position="528"/>
        <end position="578"/>
    </location>
</feature>
<dbReference type="AlphaFoldDB" id="A0A6P8XBH5"/>
<evidence type="ECO:0000256" key="10">
    <source>
        <dbReference type="SAM" id="Phobius"/>
    </source>
</evidence>
<evidence type="ECO:0000256" key="2">
    <source>
        <dbReference type="ARBA" id="ARBA00005441"/>
    </source>
</evidence>
<dbReference type="Pfam" id="PF14360">
    <property type="entry name" value="PAP2_C"/>
    <property type="match status" value="1"/>
</dbReference>
<keyword evidence="8 10" id="KW-0472">Membrane</keyword>
<feature type="domain" description="SAM" evidence="11">
    <location>
        <begin position="58"/>
        <end position="112"/>
    </location>
</feature>
<evidence type="ECO:0000256" key="6">
    <source>
        <dbReference type="ARBA" id="ARBA00022989"/>
    </source>
</evidence>
<name>A0A6P8XBH5_DROAB</name>
<dbReference type="CTD" id="38823"/>
<evidence type="ECO:0000256" key="1">
    <source>
        <dbReference type="ARBA" id="ARBA00004141"/>
    </source>
</evidence>
<comment type="similarity">
    <text evidence="2">Belongs to the sphingomyelin synthase family.</text>
</comment>
<feature type="transmembrane region" description="Helical" evidence="10">
    <location>
        <begin position="215"/>
        <end position="239"/>
    </location>
</feature>
<dbReference type="SUPFAM" id="SSF47769">
    <property type="entry name" value="SAM/Pointed domain"/>
    <property type="match status" value="1"/>
</dbReference>
<feature type="transmembrane region" description="Helical" evidence="10">
    <location>
        <begin position="396"/>
        <end position="415"/>
    </location>
</feature>
<evidence type="ECO:0000256" key="9">
    <source>
        <dbReference type="SAM" id="MobiDB-lite"/>
    </source>
</evidence>
<evidence type="ECO:0000259" key="11">
    <source>
        <dbReference type="PROSITE" id="PS50105"/>
    </source>
</evidence>
<dbReference type="GO" id="GO:0046513">
    <property type="term" value="P:ceramide biosynthetic process"/>
    <property type="evidence" value="ECO:0007669"/>
    <property type="project" value="TreeGrafter"/>
</dbReference>
<dbReference type="GO" id="GO:0005789">
    <property type="term" value="C:endoplasmic reticulum membrane"/>
    <property type="evidence" value="ECO:0007669"/>
    <property type="project" value="TreeGrafter"/>
</dbReference>
<keyword evidence="6 10" id="KW-1133">Transmembrane helix</keyword>
<evidence type="ECO:0000256" key="4">
    <source>
        <dbReference type="ARBA" id="ARBA00022692"/>
    </source>
</evidence>
<keyword evidence="5" id="KW-0746">Sphingolipid metabolism</keyword>
<feature type="transmembrane region" description="Helical" evidence="10">
    <location>
        <begin position="299"/>
        <end position="320"/>
    </location>
</feature>
<dbReference type="GeneID" id="117571409"/>
<gene>
    <name evidence="13" type="primary">LOC117571409</name>
</gene>
<sequence length="630" mass="71577">MCDDDGEICESATPATLTSSPTSTSTADGHYLNYKTQQQRKHSFNYNSNNKVEQIEHWQPTDVIQWLRNSKDHFSNQLISCINSEAIDGQVLLTLSESDVRDFRYRLGYSQVPFGELKRFWLLVSQLQQQWTHEQRQKYQQLQPQHQYQLHGVLTDAIHTSCVPGGNATAATMTNETCPSPSTCQDCPGYNCSSSNGQRDCSSSKSSQRLVAPEYFKTAISLGYSFVVTWITSFVMVIVHERVPDMKRYPPLPDIFLDNVPHIPWAFNMCEITGSLLFTVWLIVLIFHKYRMVLLRRFFALAGTVFLLRCVTMLITSLSVPGTHLQCNQKDFAIDDPNVDMIGALVIRMTRAYRIWSGLGMSIQGVRTCGDYMFSGHTVALTLLNFFITEYTPRNLYFLHTMTWLLNMFGIFFILAAHEHYSIDVFVAFYITSRLFLYYHTLANNRALMQSDSTRTRVWFPMFSYFENHVDGMIPNDFDTPGSLISSMIDQLCWLKDQLVWVLQGITLPKAAKSLQMFNSSESELCTHPAGTPFHNSHQSMGSGMNNVRPTSNTRPTTPIKLSPQPVRRTIPLDIPTPVTSVPQVAKRTNATTPQQVKRSLVDASVSPYVSDMIKKDAKDATQQATKKQL</sequence>
<keyword evidence="7" id="KW-0443">Lipid metabolism</keyword>
<keyword evidence="12" id="KW-1185">Reference proteome</keyword>
<protein>
    <submittedName>
        <fullName evidence="13">Ceramide phosphoethanolamine synthase</fullName>
    </submittedName>
</protein>
<evidence type="ECO:0000256" key="8">
    <source>
        <dbReference type="ARBA" id="ARBA00023136"/>
    </source>
</evidence>
<dbReference type="OrthoDB" id="422827at2759"/>
<keyword evidence="4 10" id="KW-0812">Transmembrane</keyword>
<dbReference type="PANTHER" id="PTHR21290">
    <property type="entry name" value="SPHINGOMYELIN SYNTHETASE"/>
    <property type="match status" value="1"/>
</dbReference>
<evidence type="ECO:0000313" key="12">
    <source>
        <dbReference type="Proteomes" id="UP000515160"/>
    </source>
</evidence>
<accession>A0A6P8XBH5</accession>
<evidence type="ECO:0000256" key="7">
    <source>
        <dbReference type="ARBA" id="ARBA00023098"/>
    </source>
</evidence>
<evidence type="ECO:0000313" key="13">
    <source>
        <dbReference type="RefSeq" id="XP_034109438.1"/>
    </source>
</evidence>
<dbReference type="GO" id="GO:0033188">
    <property type="term" value="F:sphingomyelin synthase activity"/>
    <property type="evidence" value="ECO:0007669"/>
    <property type="project" value="TreeGrafter"/>
</dbReference>
<dbReference type="PROSITE" id="PS50105">
    <property type="entry name" value="SAM_DOMAIN"/>
    <property type="match status" value="1"/>
</dbReference>
<feature type="compositionally biased region" description="Polar residues" evidence="9">
    <location>
        <begin position="534"/>
        <end position="557"/>
    </location>
</feature>
<feature type="transmembrane region" description="Helical" evidence="10">
    <location>
        <begin position="372"/>
        <end position="389"/>
    </location>
</feature>
<dbReference type="PANTHER" id="PTHR21290:SF25">
    <property type="entry name" value="SPHINGOMYELIN SYNTHASE-RELATED PROTEIN 1"/>
    <property type="match status" value="1"/>
</dbReference>
<comment type="subcellular location">
    <subcellularLocation>
        <location evidence="1">Membrane</location>
        <topology evidence="1">Multi-pass membrane protein</topology>
    </subcellularLocation>
</comment>
<dbReference type="InterPro" id="IPR013761">
    <property type="entry name" value="SAM/pointed_sf"/>
</dbReference>
<dbReference type="RefSeq" id="XP_034109438.1">
    <property type="nucleotide sequence ID" value="XM_034253547.2"/>
</dbReference>
<dbReference type="Gene3D" id="1.10.150.50">
    <property type="entry name" value="Transcription Factor, Ets-1"/>
    <property type="match status" value="1"/>
</dbReference>
<organism evidence="12 13">
    <name type="scientific">Drosophila albomicans</name>
    <name type="common">Fruit fly</name>
    <dbReference type="NCBI Taxonomy" id="7291"/>
    <lineage>
        <taxon>Eukaryota</taxon>
        <taxon>Metazoa</taxon>
        <taxon>Ecdysozoa</taxon>
        <taxon>Arthropoda</taxon>
        <taxon>Hexapoda</taxon>
        <taxon>Insecta</taxon>
        <taxon>Pterygota</taxon>
        <taxon>Neoptera</taxon>
        <taxon>Endopterygota</taxon>
        <taxon>Diptera</taxon>
        <taxon>Brachycera</taxon>
        <taxon>Muscomorpha</taxon>
        <taxon>Ephydroidea</taxon>
        <taxon>Drosophilidae</taxon>
        <taxon>Drosophila</taxon>
    </lineage>
</organism>